<sequence length="349" mass="40143">MKKKICVIITIIILAILAFGGFFLWQSQFSLSIGESKIDKEEFLDAAAGKMYEVTEYFSGKSGGAMDAGFWEREIEGEFPYKKLADAALEELKYFHAVYDLAKEKGYVEDASYQGFKARWEAENQYRKEQIAKGGAVYGLSEYTLELYREYEMDTLQKQYCEDLDNEGMVITDADREQYYTEHAVSYQREDDRVLDYVKIPYAGEMDEEQAKGLKDILTAVYKKLDKDTTLAETAGAEKAIVPYLEHAEVTADELNMYSRSIGDVLEYAWNLQAGESTAVLDENGCFYLIECTDRKANEPTPMEEIKDNINKTLREENYDKIVAERAEKAEVEGDMERIYFFMKKNINN</sequence>
<keyword evidence="2" id="KW-1185">Reference proteome</keyword>
<keyword evidence="1" id="KW-0413">Isomerase</keyword>
<dbReference type="Proteomes" id="UP000307720">
    <property type="component" value="Unassembled WGS sequence"/>
</dbReference>
<dbReference type="EMBL" id="SRZB01000009">
    <property type="protein sequence ID" value="TGX99233.1"/>
    <property type="molecule type" value="Genomic_DNA"/>
</dbReference>
<protein>
    <submittedName>
        <fullName evidence="1">Peptidyl-prolyl cis-trans isomerase</fullName>
    </submittedName>
</protein>
<gene>
    <name evidence="1" type="ORF">E5357_06390</name>
</gene>
<accession>A0AC61R2B0</accession>
<organism evidence="1 2">
    <name type="scientific">Hominisplanchenecus murintestinalis</name>
    <dbReference type="NCBI Taxonomy" id="2941517"/>
    <lineage>
        <taxon>Bacteria</taxon>
        <taxon>Bacillati</taxon>
        <taxon>Bacillota</taxon>
        <taxon>Clostridia</taxon>
        <taxon>Lachnospirales</taxon>
        <taxon>Lachnospiraceae</taxon>
        <taxon>Hominisplanchenecus</taxon>
    </lineage>
</organism>
<comment type="caution">
    <text evidence="1">The sequence shown here is derived from an EMBL/GenBank/DDBJ whole genome shotgun (WGS) entry which is preliminary data.</text>
</comment>
<evidence type="ECO:0000313" key="1">
    <source>
        <dbReference type="EMBL" id="TGX99233.1"/>
    </source>
</evidence>
<name>A0AC61R2B0_9FIRM</name>
<evidence type="ECO:0000313" key="2">
    <source>
        <dbReference type="Proteomes" id="UP000307720"/>
    </source>
</evidence>
<proteinExistence type="predicted"/>
<reference evidence="1" key="1">
    <citation type="submission" date="2019-04" db="EMBL/GenBank/DDBJ databases">
        <title>Microbes associate with the intestines of laboratory mice.</title>
        <authorList>
            <person name="Navarre W."/>
            <person name="Wong E."/>
            <person name="Huang K."/>
            <person name="Tropini C."/>
            <person name="Ng K."/>
            <person name="Yu B."/>
        </authorList>
    </citation>
    <scope>NUCLEOTIDE SEQUENCE</scope>
    <source>
        <strain evidence="1">NM72_1-8</strain>
    </source>
</reference>